<accession>A0AAD7ZMT2</accession>
<sequence>LIQVPEKKVDKFLFIVNDRIFLDSMSTMENNSILLASAARKWERTFASLPTEIHEIKPKH</sequence>
<evidence type="ECO:0000313" key="1">
    <source>
        <dbReference type="EMBL" id="KAJ9583251.1"/>
    </source>
</evidence>
<name>A0AAD7ZMT2_DIPPU</name>
<dbReference type="Proteomes" id="UP001233999">
    <property type="component" value="Unassembled WGS sequence"/>
</dbReference>
<gene>
    <name evidence="1" type="ORF">L9F63_022408</name>
</gene>
<reference evidence="1" key="1">
    <citation type="journal article" date="2023" name="IScience">
        <title>Live-bearing cockroach genome reveals convergent evolutionary mechanisms linked to viviparity in insects and beyond.</title>
        <authorList>
            <person name="Fouks B."/>
            <person name="Harrison M.C."/>
            <person name="Mikhailova A.A."/>
            <person name="Marchal E."/>
            <person name="English S."/>
            <person name="Carruthers M."/>
            <person name="Jennings E.C."/>
            <person name="Chiamaka E.L."/>
            <person name="Frigard R.A."/>
            <person name="Pippel M."/>
            <person name="Attardo G.M."/>
            <person name="Benoit J.B."/>
            <person name="Bornberg-Bauer E."/>
            <person name="Tobe S.S."/>
        </authorList>
    </citation>
    <scope>NUCLEOTIDE SEQUENCE</scope>
    <source>
        <strain evidence="1">Stay&amp;Tobe</strain>
    </source>
</reference>
<feature type="non-terminal residue" evidence="1">
    <location>
        <position position="1"/>
    </location>
</feature>
<dbReference type="EMBL" id="JASPKZ010007635">
    <property type="protein sequence ID" value="KAJ9583251.1"/>
    <property type="molecule type" value="Genomic_DNA"/>
</dbReference>
<dbReference type="AlphaFoldDB" id="A0AAD7ZMT2"/>
<reference evidence="1" key="2">
    <citation type="submission" date="2023-05" db="EMBL/GenBank/DDBJ databases">
        <authorList>
            <person name="Fouks B."/>
        </authorList>
    </citation>
    <scope>NUCLEOTIDE SEQUENCE</scope>
    <source>
        <strain evidence="1">Stay&amp;Tobe</strain>
        <tissue evidence="1">Testes</tissue>
    </source>
</reference>
<proteinExistence type="predicted"/>
<evidence type="ECO:0000313" key="2">
    <source>
        <dbReference type="Proteomes" id="UP001233999"/>
    </source>
</evidence>
<protein>
    <submittedName>
        <fullName evidence="1">Uncharacterized protein</fullName>
    </submittedName>
</protein>
<keyword evidence="2" id="KW-1185">Reference proteome</keyword>
<organism evidence="1 2">
    <name type="scientific">Diploptera punctata</name>
    <name type="common">Pacific beetle cockroach</name>
    <dbReference type="NCBI Taxonomy" id="6984"/>
    <lineage>
        <taxon>Eukaryota</taxon>
        <taxon>Metazoa</taxon>
        <taxon>Ecdysozoa</taxon>
        <taxon>Arthropoda</taxon>
        <taxon>Hexapoda</taxon>
        <taxon>Insecta</taxon>
        <taxon>Pterygota</taxon>
        <taxon>Neoptera</taxon>
        <taxon>Polyneoptera</taxon>
        <taxon>Dictyoptera</taxon>
        <taxon>Blattodea</taxon>
        <taxon>Blaberoidea</taxon>
        <taxon>Blaberidae</taxon>
        <taxon>Diplopterinae</taxon>
        <taxon>Diploptera</taxon>
    </lineage>
</organism>
<comment type="caution">
    <text evidence="1">The sequence shown here is derived from an EMBL/GenBank/DDBJ whole genome shotgun (WGS) entry which is preliminary data.</text>
</comment>
<feature type="non-terminal residue" evidence="1">
    <location>
        <position position="60"/>
    </location>
</feature>